<proteinExistence type="predicted"/>
<dbReference type="Proteomes" id="UP001138500">
    <property type="component" value="Unassembled WGS sequence"/>
</dbReference>
<feature type="region of interest" description="Disordered" evidence="1">
    <location>
        <begin position="433"/>
        <end position="490"/>
    </location>
</feature>
<dbReference type="AlphaFoldDB" id="A0A9W7T1B9"/>
<comment type="caution">
    <text evidence="2">The sequence shown here is derived from an EMBL/GenBank/DDBJ whole genome shotgun (WGS) entry which is preliminary data.</text>
</comment>
<reference evidence="2 3" key="2">
    <citation type="journal article" date="2021" name="Curr. Genet.">
        <title>Genetic response to nitrogen starvation in the aggressive Eucalyptus foliar pathogen Teratosphaeria destructans.</title>
        <authorList>
            <person name="Havenga M."/>
            <person name="Wingfield B.D."/>
            <person name="Wingfield M.J."/>
            <person name="Dreyer L.L."/>
            <person name="Roets F."/>
            <person name="Aylward J."/>
        </authorList>
    </citation>
    <scope>NUCLEOTIDE SEQUENCE [LARGE SCALE GENOMIC DNA]</scope>
    <source>
        <strain evidence="2">CMW44962</strain>
    </source>
</reference>
<gene>
    <name evidence="2" type="ORF">Tdes44962_MAKER10483</name>
</gene>
<organism evidence="2 3">
    <name type="scientific">Teratosphaeria destructans</name>
    <dbReference type="NCBI Taxonomy" id="418781"/>
    <lineage>
        <taxon>Eukaryota</taxon>
        <taxon>Fungi</taxon>
        <taxon>Dikarya</taxon>
        <taxon>Ascomycota</taxon>
        <taxon>Pezizomycotina</taxon>
        <taxon>Dothideomycetes</taxon>
        <taxon>Dothideomycetidae</taxon>
        <taxon>Mycosphaerellales</taxon>
        <taxon>Teratosphaeriaceae</taxon>
        <taxon>Teratosphaeria</taxon>
    </lineage>
</organism>
<evidence type="ECO:0000256" key="1">
    <source>
        <dbReference type="SAM" id="MobiDB-lite"/>
    </source>
</evidence>
<protein>
    <submittedName>
        <fullName evidence="2">Uncharacterized protein</fullName>
    </submittedName>
</protein>
<accession>A0A9W7T1B9</accession>
<evidence type="ECO:0000313" key="3">
    <source>
        <dbReference type="Proteomes" id="UP001138500"/>
    </source>
</evidence>
<feature type="non-terminal residue" evidence="2">
    <location>
        <position position="490"/>
    </location>
</feature>
<name>A0A9W7T1B9_9PEZI</name>
<sequence>MPGFYSGGTAVISTRTSDIGANETYQFRALSLRNDAPVLYIFCVTCAKSVAIGRLCEKPDDYACGYCTKGKKGFCKIIFPPLQGRLNEVCDMRVAYVELCEQRGVDISDADAVREDEVVLVAAIELRQAQLTLNRVMATYEWDIKRKGEYYLRPDRRPRTDEEFRRIENKERRHVRGTDVETTPRTIWMTGDMADMGDIQSATPRRRAPLVADTPSGRLSRIRISSGSRPRPHYHSGSGRKYNLVVLDTDDGLGAYDSDDSTDPDTEAERVNLIDRFRAAARKPTKVTSASKTKKARSGQATTPFKGGYTPDEVRNLSGGKAKKILMQLIAGDNAPPRKSRAPTKKAIIEISSDEQSAVPTSDDDFVRDIPRKSSEKNKRYAVTILDPAQGNVSPLSKTAGMFDVQPVSARRLEEVEIYGGWTTNVLMTPISTRRLRKHRERSPDATPTTANPAPSPETSSGPPTVTAATADPQTATPANTTTTGPAQVP</sequence>
<evidence type="ECO:0000313" key="2">
    <source>
        <dbReference type="EMBL" id="KAH9845452.1"/>
    </source>
</evidence>
<keyword evidence="3" id="KW-1185">Reference proteome</keyword>
<feature type="compositionally biased region" description="Low complexity" evidence="1">
    <location>
        <begin position="445"/>
        <end position="490"/>
    </location>
</feature>
<feature type="region of interest" description="Disordered" evidence="1">
    <location>
        <begin position="282"/>
        <end position="314"/>
    </location>
</feature>
<dbReference type="EMBL" id="RIBY02000068">
    <property type="protein sequence ID" value="KAH9845452.1"/>
    <property type="molecule type" value="Genomic_DNA"/>
</dbReference>
<reference evidence="2 3" key="1">
    <citation type="journal article" date="2018" name="IMA Fungus">
        <title>IMA Genome-F 10: Nine draft genome sequences of Claviceps purpurea s.lat., including C. arundinis, C. humidiphila, and C. cf. spartinae, pseudomolecules for the pitch canker pathogen Fusarium circinatum, draft genome of Davidsoniella eucalypti, Grosmannia galeiformis, Quambalaria eucalypti, and Teratosphaeria destructans.</title>
        <authorList>
            <person name="Wingfield B.D."/>
            <person name="Liu M."/>
            <person name="Nguyen H.D."/>
            <person name="Lane F.A."/>
            <person name="Morgan S.W."/>
            <person name="De Vos L."/>
            <person name="Wilken P.M."/>
            <person name="Duong T.A."/>
            <person name="Aylward J."/>
            <person name="Coetzee M.P."/>
            <person name="Dadej K."/>
            <person name="De Beer Z.W."/>
            <person name="Findlay W."/>
            <person name="Havenga M."/>
            <person name="Kolarik M."/>
            <person name="Menzies J.G."/>
            <person name="Naidoo K."/>
            <person name="Pochopski O."/>
            <person name="Shoukouhi P."/>
            <person name="Santana Q.C."/>
            <person name="Seifert K.A."/>
            <person name="Soal N."/>
            <person name="Steenkamp E.T."/>
            <person name="Tatham C.T."/>
            <person name="van der Nest M.A."/>
            <person name="Wingfield M.J."/>
        </authorList>
    </citation>
    <scope>NUCLEOTIDE SEQUENCE [LARGE SCALE GENOMIC DNA]</scope>
    <source>
        <strain evidence="2">CMW44962</strain>
    </source>
</reference>